<accession>A0ABY7LVA6</accession>
<organism evidence="1 2">
    <name type="scientific">Hymenobacter canadensis</name>
    <dbReference type="NCBI Taxonomy" id="2999067"/>
    <lineage>
        <taxon>Bacteria</taxon>
        <taxon>Pseudomonadati</taxon>
        <taxon>Bacteroidota</taxon>
        <taxon>Cytophagia</taxon>
        <taxon>Cytophagales</taxon>
        <taxon>Hymenobacteraceae</taxon>
        <taxon>Hymenobacter</taxon>
    </lineage>
</organism>
<gene>
    <name evidence="1" type="ORF">O3303_06345</name>
</gene>
<dbReference type="Proteomes" id="UP001211005">
    <property type="component" value="Chromosome"/>
</dbReference>
<dbReference type="EMBL" id="CP114767">
    <property type="protein sequence ID" value="WBA43180.1"/>
    <property type="molecule type" value="Genomic_DNA"/>
</dbReference>
<dbReference type="RefSeq" id="WP_269561224.1">
    <property type="nucleotide sequence ID" value="NZ_CP114767.1"/>
</dbReference>
<sequence length="152" mass="17534">MNVWRLITHHEVADEALQWYRENECICIGWEAVGNIQEVGYQNAAAIGAAISKAYPTLDNAQMGGPSLWNFYRHMKIGDLVILRHNGVNRAVVEVMGNYDWKQDSEEEDSPLDSYPHMRRVKFTSQDPNELWNNSDWAAGQNQRWTLARLEV</sequence>
<reference evidence="1 2" key="1">
    <citation type="submission" date="2022-12" db="EMBL/GenBank/DDBJ databases">
        <title>Hymenobacter canadensis sp. nov. isolated from lake water of the Cambridge Bay, Canada.</title>
        <authorList>
            <person name="Kim W.H."/>
            <person name="Lee Y.M."/>
        </authorList>
    </citation>
    <scope>NUCLEOTIDE SEQUENCE [LARGE SCALE GENOMIC DNA]</scope>
    <source>
        <strain evidence="1 2">PAMC 29467</strain>
    </source>
</reference>
<evidence type="ECO:0000313" key="1">
    <source>
        <dbReference type="EMBL" id="WBA43180.1"/>
    </source>
</evidence>
<evidence type="ECO:0000313" key="2">
    <source>
        <dbReference type="Proteomes" id="UP001211005"/>
    </source>
</evidence>
<evidence type="ECO:0008006" key="3">
    <source>
        <dbReference type="Google" id="ProtNLM"/>
    </source>
</evidence>
<keyword evidence="2" id="KW-1185">Reference proteome</keyword>
<name>A0ABY7LVA6_9BACT</name>
<protein>
    <recommendedName>
        <fullName evidence="3">ASCH domain-containing protein</fullName>
    </recommendedName>
</protein>
<proteinExistence type="predicted"/>